<dbReference type="GO" id="GO:0004672">
    <property type="term" value="F:protein kinase activity"/>
    <property type="evidence" value="ECO:0007669"/>
    <property type="project" value="InterPro"/>
</dbReference>
<reference evidence="4 5" key="1">
    <citation type="submission" date="2016-11" db="EMBL/GenBank/DDBJ databases">
        <title>The macronuclear genome of Stentor coeruleus: a giant cell with tiny introns.</title>
        <authorList>
            <person name="Slabodnick M."/>
            <person name="Ruby J.G."/>
            <person name="Reiff S.B."/>
            <person name="Swart E.C."/>
            <person name="Gosai S."/>
            <person name="Prabakaran S."/>
            <person name="Witkowska E."/>
            <person name="Larue G.E."/>
            <person name="Fisher S."/>
            <person name="Freeman R.M."/>
            <person name="Gunawardena J."/>
            <person name="Chu W."/>
            <person name="Stover N.A."/>
            <person name="Gregory B.D."/>
            <person name="Nowacki M."/>
            <person name="Derisi J."/>
            <person name="Roy S.W."/>
            <person name="Marshall W.F."/>
            <person name="Sood P."/>
        </authorList>
    </citation>
    <scope>NUCLEOTIDE SEQUENCE [LARGE SCALE GENOMIC DNA]</scope>
    <source>
        <strain evidence="4">WM001</strain>
    </source>
</reference>
<dbReference type="AlphaFoldDB" id="A0A1R2APJ7"/>
<dbReference type="InterPro" id="IPR011009">
    <property type="entry name" value="Kinase-like_dom_sf"/>
</dbReference>
<dbReference type="GO" id="GO:0005524">
    <property type="term" value="F:ATP binding"/>
    <property type="evidence" value="ECO:0007669"/>
    <property type="project" value="UniProtKB-KW"/>
</dbReference>
<dbReference type="Gene3D" id="1.10.510.10">
    <property type="entry name" value="Transferase(Phosphotransferase) domain 1"/>
    <property type="match status" value="1"/>
</dbReference>
<dbReference type="InterPro" id="IPR050117">
    <property type="entry name" value="MAPK"/>
</dbReference>
<dbReference type="PROSITE" id="PS00108">
    <property type="entry name" value="PROTEIN_KINASE_ST"/>
    <property type="match status" value="1"/>
</dbReference>
<evidence type="ECO:0000313" key="4">
    <source>
        <dbReference type="EMBL" id="OMJ66320.1"/>
    </source>
</evidence>
<sequence>MNKYKLILKKGEGTFSEVLKAQNIQTGKFVAIKCMKNHFANAEQVNNLREIQALRRLSPHPHIVQLIEVIYDEPTGRLALVFELMDMNIYEWIRGRKQYLPDLKIKRYIFQILKSLDHMHSNGIFHRDIKPENILIQGENLKLADFGSCRGINSKQPLTEYISTRWYRPPECLLTDGYYDSKMDLWGVGCVLFEVQALFPLFPGKNELDQIKKIHNILGTPSNEKLAEFRKHATHMEINFQAKEGVGFEQMIPHVSETCKDLIKKLLTYDSEQRITAQQALNHPYFNDVATHSRSTQSLNSHDEIFDKVDQECKEEKKTQNKKFLPLIKKIKKNPSMAKYNATDKSPIGSKVTLPLMKTHISPYGQKYLFKGY</sequence>
<feature type="domain" description="Protein kinase" evidence="3">
    <location>
        <begin position="4"/>
        <end position="286"/>
    </location>
</feature>
<dbReference type="CDD" id="cd07831">
    <property type="entry name" value="STKc_MOK"/>
    <property type="match status" value="1"/>
</dbReference>
<keyword evidence="1" id="KW-0547">Nucleotide-binding</keyword>
<dbReference type="FunFam" id="3.30.200.20:FF:000271">
    <property type="entry name" value="MAPK/MAK/MRK overlapping kinase"/>
    <property type="match status" value="1"/>
</dbReference>
<dbReference type="SMART" id="SM00220">
    <property type="entry name" value="S_TKc"/>
    <property type="match status" value="1"/>
</dbReference>
<dbReference type="SUPFAM" id="SSF56112">
    <property type="entry name" value="Protein kinase-like (PK-like)"/>
    <property type="match status" value="1"/>
</dbReference>
<accession>A0A1R2APJ7</accession>
<organism evidence="4 5">
    <name type="scientific">Stentor coeruleus</name>
    <dbReference type="NCBI Taxonomy" id="5963"/>
    <lineage>
        <taxon>Eukaryota</taxon>
        <taxon>Sar</taxon>
        <taxon>Alveolata</taxon>
        <taxon>Ciliophora</taxon>
        <taxon>Postciliodesmatophora</taxon>
        <taxon>Heterotrichea</taxon>
        <taxon>Heterotrichida</taxon>
        <taxon>Stentoridae</taxon>
        <taxon>Stentor</taxon>
    </lineage>
</organism>
<dbReference type="PANTHER" id="PTHR24055">
    <property type="entry name" value="MITOGEN-ACTIVATED PROTEIN KINASE"/>
    <property type="match status" value="1"/>
</dbReference>
<gene>
    <name evidence="4" type="ORF">SteCoe_36865</name>
</gene>
<dbReference type="Gene3D" id="3.30.200.20">
    <property type="entry name" value="Phosphorylase Kinase, domain 1"/>
    <property type="match status" value="1"/>
</dbReference>
<dbReference type="PROSITE" id="PS50011">
    <property type="entry name" value="PROTEIN_KINASE_DOM"/>
    <property type="match status" value="1"/>
</dbReference>
<evidence type="ECO:0000256" key="2">
    <source>
        <dbReference type="ARBA" id="ARBA00022840"/>
    </source>
</evidence>
<dbReference type="InterPro" id="IPR008271">
    <property type="entry name" value="Ser/Thr_kinase_AS"/>
</dbReference>
<protein>
    <recommendedName>
        <fullName evidence="3">Protein kinase domain-containing protein</fullName>
    </recommendedName>
</protein>
<dbReference type="FunFam" id="1.10.510.10:FF:000773">
    <property type="entry name" value="MOK protein kinase"/>
    <property type="match status" value="1"/>
</dbReference>
<evidence type="ECO:0000256" key="1">
    <source>
        <dbReference type="ARBA" id="ARBA00022741"/>
    </source>
</evidence>
<dbReference type="InterPro" id="IPR000719">
    <property type="entry name" value="Prot_kinase_dom"/>
</dbReference>
<proteinExistence type="predicted"/>
<dbReference type="Pfam" id="PF00069">
    <property type="entry name" value="Pkinase"/>
    <property type="match status" value="1"/>
</dbReference>
<name>A0A1R2APJ7_9CILI</name>
<evidence type="ECO:0000313" key="5">
    <source>
        <dbReference type="Proteomes" id="UP000187209"/>
    </source>
</evidence>
<keyword evidence="5" id="KW-1185">Reference proteome</keyword>
<comment type="caution">
    <text evidence="4">The sequence shown here is derived from an EMBL/GenBank/DDBJ whole genome shotgun (WGS) entry which is preliminary data.</text>
</comment>
<dbReference type="Proteomes" id="UP000187209">
    <property type="component" value="Unassembled WGS sequence"/>
</dbReference>
<evidence type="ECO:0000259" key="3">
    <source>
        <dbReference type="PROSITE" id="PS50011"/>
    </source>
</evidence>
<dbReference type="EMBL" id="MPUH01001750">
    <property type="protein sequence ID" value="OMJ66320.1"/>
    <property type="molecule type" value="Genomic_DNA"/>
</dbReference>
<dbReference type="OrthoDB" id="2158884at2759"/>
<keyword evidence="2" id="KW-0067">ATP-binding</keyword>